<comment type="caution">
    <text evidence="3">The sequence shown here is derived from an EMBL/GenBank/DDBJ whole genome shotgun (WGS) entry which is preliminary data.</text>
</comment>
<name>A0A8J3J300_9CHLR</name>
<evidence type="ECO:0000313" key="3">
    <source>
        <dbReference type="EMBL" id="GHP00607.1"/>
    </source>
</evidence>
<dbReference type="SMART" id="SM00530">
    <property type="entry name" value="HTH_XRE"/>
    <property type="match status" value="1"/>
</dbReference>
<dbReference type="InterPro" id="IPR010982">
    <property type="entry name" value="Lambda_DNA-bd_dom_sf"/>
</dbReference>
<protein>
    <recommendedName>
        <fullName evidence="2">HTH cro/C1-type domain-containing protein</fullName>
    </recommendedName>
</protein>
<dbReference type="Proteomes" id="UP000597444">
    <property type="component" value="Unassembled WGS sequence"/>
</dbReference>
<dbReference type="InterPro" id="IPR011990">
    <property type="entry name" value="TPR-like_helical_dom_sf"/>
</dbReference>
<dbReference type="EMBL" id="BNJK01000003">
    <property type="protein sequence ID" value="GHP00607.1"/>
    <property type="molecule type" value="Genomic_DNA"/>
</dbReference>
<dbReference type="CDD" id="cd00093">
    <property type="entry name" value="HTH_XRE"/>
    <property type="match status" value="1"/>
</dbReference>
<dbReference type="GO" id="GO:0003677">
    <property type="term" value="F:DNA binding"/>
    <property type="evidence" value="ECO:0007669"/>
    <property type="project" value="InterPro"/>
</dbReference>
<dbReference type="SMART" id="SM00028">
    <property type="entry name" value="TPR"/>
    <property type="match status" value="2"/>
</dbReference>
<dbReference type="Pfam" id="PF01381">
    <property type="entry name" value="HTH_3"/>
    <property type="match status" value="1"/>
</dbReference>
<dbReference type="AlphaFoldDB" id="A0A8J3J300"/>
<dbReference type="SUPFAM" id="SSF48452">
    <property type="entry name" value="TPR-like"/>
    <property type="match status" value="2"/>
</dbReference>
<dbReference type="SUPFAM" id="SSF47413">
    <property type="entry name" value="lambda repressor-like DNA-binding domains"/>
    <property type="match status" value="1"/>
</dbReference>
<dbReference type="InterPro" id="IPR001387">
    <property type="entry name" value="Cro/C1-type_HTH"/>
</dbReference>
<evidence type="ECO:0000313" key="4">
    <source>
        <dbReference type="Proteomes" id="UP000597444"/>
    </source>
</evidence>
<organism evidence="3 4">
    <name type="scientific">Reticulibacter mediterranei</name>
    <dbReference type="NCBI Taxonomy" id="2778369"/>
    <lineage>
        <taxon>Bacteria</taxon>
        <taxon>Bacillati</taxon>
        <taxon>Chloroflexota</taxon>
        <taxon>Ktedonobacteria</taxon>
        <taxon>Ktedonobacterales</taxon>
        <taxon>Reticulibacteraceae</taxon>
        <taxon>Reticulibacter</taxon>
    </lineage>
</organism>
<proteinExistence type="predicted"/>
<feature type="domain" description="HTH cro/C1-type" evidence="2">
    <location>
        <begin position="81"/>
        <end position="135"/>
    </location>
</feature>
<gene>
    <name evidence="3" type="ORF">KSF_106540</name>
</gene>
<dbReference type="InterPro" id="IPR019734">
    <property type="entry name" value="TPR_rpt"/>
</dbReference>
<evidence type="ECO:0000256" key="1">
    <source>
        <dbReference type="PROSITE-ProRule" id="PRU00339"/>
    </source>
</evidence>
<keyword evidence="1" id="KW-0802">TPR repeat</keyword>
<dbReference type="Gene3D" id="1.10.260.40">
    <property type="entry name" value="lambda repressor-like DNA-binding domains"/>
    <property type="match status" value="1"/>
</dbReference>
<sequence length="446" mass="49634">MRVPEVQPGRDCYQCGAKLSRYNPDPLCWGCQEKRRGNILPAPFSSHPPLPTSRSTFALRSILDTVRRAKPNYTSDVGQTLKRFRVLHHLTQRDLADILGFDQSYISKLENGQNVRDIVTLKHILHCLCLPAEWLGLAEQGSSSGQSTDLIEIAPSVIKLSQTAREAGRADAAVAEVWPLILRLEAQIISESSHTQLLMTLAAALAVLGVILGDLLPEEDLWVSVHFFKKAVRIVDDQADREMAAEIYRGYGNELRKHKQYAEAVPYLEQALRFSPDPVSKGYAAALLARTFGEMGDRENFHDAIHTALHFQDITAAFTPTFNPVMIQEVYVRGLTHVGSLAQIPTLINQDVSRSLSVSVAPQWHVISHLTKAEAQFRLNRVDEGLENLKTALTGAELCKLPHQVQRAIRAVHPIESYSPAKAIGDDARVLLRNLSLPTRPLLHLQ</sequence>
<accession>A0A8J3J300</accession>
<dbReference type="RefSeq" id="WP_220211198.1">
    <property type="nucleotide sequence ID" value="NZ_BNJK01000003.1"/>
</dbReference>
<dbReference type="PROSITE" id="PS50005">
    <property type="entry name" value="TPR"/>
    <property type="match status" value="1"/>
</dbReference>
<keyword evidence="4" id="KW-1185">Reference proteome</keyword>
<feature type="repeat" description="TPR" evidence="1">
    <location>
        <begin position="245"/>
        <end position="278"/>
    </location>
</feature>
<dbReference type="Gene3D" id="1.25.40.10">
    <property type="entry name" value="Tetratricopeptide repeat domain"/>
    <property type="match status" value="1"/>
</dbReference>
<dbReference type="PROSITE" id="PS50943">
    <property type="entry name" value="HTH_CROC1"/>
    <property type="match status" value="1"/>
</dbReference>
<reference evidence="3" key="1">
    <citation type="submission" date="2020-10" db="EMBL/GenBank/DDBJ databases">
        <title>Taxonomic study of unclassified bacteria belonging to the class Ktedonobacteria.</title>
        <authorList>
            <person name="Yabe S."/>
            <person name="Wang C.M."/>
            <person name="Zheng Y."/>
            <person name="Sakai Y."/>
            <person name="Cavaletti L."/>
            <person name="Monciardini P."/>
            <person name="Donadio S."/>
        </authorList>
    </citation>
    <scope>NUCLEOTIDE SEQUENCE</scope>
    <source>
        <strain evidence="3">ID150040</strain>
    </source>
</reference>
<evidence type="ECO:0000259" key="2">
    <source>
        <dbReference type="PROSITE" id="PS50943"/>
    </source>
</evidence>